<evidence type="ECO:0000256" key="5">
    <source>
        <dbReference type="PIRSR" id="PIRSR000349-1"/>
    </source>
</evidence>
<name>A0A1M7B9S6_9GAMM</name>
<dbReference type="EMBL" id="BJXU01000002">
    <property type="protein sequence ID" value="GEN22089.1"/>
    <property type="molecule type" value="Genomic_DNA"/>
</dbReference>
<dbReference type="PIRSF" id="PIRSF000349">
    <property type="entry name" value="SODismutase"/>
    <property type="match status" value="1"/>
</dbReference>
<organism evidence="10 11">
    <name type="scientific">Halomonas cupida</name>
    <dbReference type="NCBI Taxonomy" id="44933"/>
    <lineage>
        <taxon>Bacteria</taxon>
        <taxon>Pseudomonadati</taxon>
        <taxon>Pseudomonadota</taxon>
        <taxon>Gammaproteobacteria</taxon>
        <taxon>Oceanospirillales</taxon>
        <taxon>Halomonadaceae</taxon>
        <taxon>Halomonas</taxon>
    </lineage>
</organism>
<dbReference type="AlphaFoldDB" id="A0A1M7B9S6"/>
<dbReference type="EMBL" id="FRCA01000001">
    <property type="protein sequence ID" value="SHL51798.1"/>
    <property type="molecule type" value="Genomic_DNA"/>
</dbReference>
<proteinExistence type="inferred from homology"/>
<dbReference type="EC" id="1.15.1.1" evidence="6"/>
<comment type="function">
    <text evidence="6">Destroys radicals which are normally produced within the cells and which are toxic to biological systems.</text>
</comment>
<dbReference type="InterPro" id="IPR036324">
    <property type="entry name" value="Mn/Fe_SOD_N_sf"/>
</dbReference>
<feature type="domain" description="Manganese/iron superoxide dismutase N-terminal" evidence="7">
    <location>
        <begin position="2"/>
        <end position="82"/>
    </location>
</feature>
<dbReference type="Proteomes" id="UP000321726">
    <property type="component" value="Unassembled WGS sequence"/>
</dbReference>
<dbReference type="PANTHER" id="PTHR42769">
    <property type="entry name" value="SUPEROXIDE DISMUTASE"/>
    <property type="match status" value="1"/>
</dbReference>
<evidence type="ECO:0000259" key="8">
    <source>
        <dbReference type="Pfam" id="PF02777"/>
    </source>
</evidence>
<protein>
    <recommendedName>
        <fullName evidence="6">Superoxide dismutase</fullName>
        <ecNumber evidence="6">1.15.1.1</ecNumber>
    </recommendedName>
</protein>
<reference evidence="10 11" key="1">
    <citation type="submission" date="2016-11" db="EMBL/GenBank/DDBJ databases">
        <authorList>
            <person name="Jaros S."/>
            <person name="Januszkiewicz K."/>
            <person name="Wedrychowicz H."/>
        </authorList>
    </citation>
    <scope>NUCLEOTIDE SEQUENCE [LARGE SCALE GENOMIC DNA]</scope>
    <source>
        <strain evidence="10 11">DSM 4740</strain>
    </source>
</reference>
<comment type="catalytic activity">
    <reaction evidence="4 6">
        <text>2 superoxide + 2 H(+) = H2O2 + O2</text>
        <dbReference type="Rhea" id="RHEA:20696"/>
        <dbReference type="ChEBI" id="CHEBI:15378"/>
        <dbReference type="ChEBI" id="CHEBI:15379"/>
        <dbReference type="ChEBI" id="CHEBI:16240"/>
        <dbReference type="ChEBI" id="CHEBI:18421"/>
        <dbReference type="EC" id="1.15.1.1"/>
    </reaction>
</comment>
<dbReference type="SUPFAM" id="SSF54719">
    <property type="entry name" value="Fe,Mn superoxide dismutase (SOD), C-terminal domain"/>
    <property type="match status" value="1"/>
</dbReference>
<evidence type="ECO:0000313" key="10">
    <source>
        <dbReference type="EMBL" id="SHL51798.1"/>
    </source>
</evidence>
<dbReference type="InterPro" id="IPR019831">
    <property type="entry name" value="Mn/Fe_SOD_N"/>
</dbReference>
<keyword evidence="3 6" id="KW-0560">Oxidoreductase</keyword>
<evidence type="ECO:0000313" key="9">
    <source>
        <dbReference type="EMBL" id="GEN22089.1"/>
    </source>
</evidence>
<keyword evidence="2 5" id="KW-0479">Metal-binding</keyword>
<dbReference type="Pfam" id="PF00081">
    <property type="entry name" value="Sod_Fe_N"/>
    <property type="match status" value="1"/>
</dbReference>
<feature type="binding site" evidence="5">
    <location>
        <position position="157"/>
    </location>
    <ligand>
        <name>Mn(2+)</name>
        <dbReference type="ChEBI" id="CHEBI:29035"/>
    </ligand>
</feature>
<dbReference type="InterPro" id="IPR019832">
    <property type="entry name" value="Mn/Fe_SOD_C"/>
</dbReference>
<keyword evidence="12" id="KW-1185">Reference proteome</keyword>
<dbReference type="PANTHER" id="PTHR42769:SF3">
    <property type="entry name" value="SUPEROXIDE DISMUTASE [FE] 2, CHLOROPLASTIC"/>
    <property type="match status" value="1"/>
</dbReference>
<evidence type="ECO:0000256" key="6">
    <source>
        <dbReference type="RuleBase" id="RU000414"/>
    </source>
</evidence>
<dbReference type="STRING" id="44933.SAMN05660971_00814"/>
<dbReference type="RefSeq" id="WP_073433680.1">
    <property type="nucleotide sequence ID" value="NZ_BJXU01000002.1"/>
</dbReference>
<dbReference type="GO" id="GO:0004784">
    <property type="term" value="F:superoxide dismutase activity"/>
    <property type="evidence" value="ECO:0007669"/>
    <property type="project" value="UniProtKB-EC"/>
</dbReference>
<dbReference type="Gene3D" id="3.55.40.20">
    <property type="entry name" value="Iron/manganese superoxide dismutase, C-terminal domain"/>
    <property type="match status" value="1"/>
</dbReference>
<comment type="similarity">
    <text evidence="1 6">Belongs to the iron/manganese superoxide dismutase family.</text>
</comment>
<evidence type="ECO:0000259" key="7">
    <source>
        <dbReference type="Pfam" id="PF00081"/>
    </source>
</evidence>
<evidence type="ECO:0000256" key="4">
    <source>
        <dbReference type="ARBA" id="ARBA00049204"/>
    </source>
</evidence>
<dbReference type="Proteomes" id="UP000184123">
    <property type="component" value="Unassembled WGS sequence"/>
</dbReference>
<feature type="binding site" evidence="5">
    <location>
        <position position="74"/>
    </location>
    <ligand>
        <name>Mn(2+)</name>
        <dbReference type="ChEBI" id="CHEBI:29035"/>
    </ligand>
</feature>
<dbReference type="OrthoDB" id="9803125at2"/>
<feature type="binding site" evidence="5">
    <location>
        <position position="161"/>
    </location>
    <ligand>
        <name>Mn(2+)</name>
        <dbReference type="ChEBI" id="CHEBI:29035"/>
    </ligand>
</feature>
<dbReference type="GO" id="GO:0046872">
    <property type="term" value="F:metal ion binding"/>
    <property type="evidence" value="ECO:0007669"/>
    <property type="project" value="UniProtKB-KW"/>
</dbReference>
<evidence type="ECO:0000256" key="1">
    <source>
        <dbReference type="ARBA" id="ARBA00008714"/>
    </source>
</evidence>
<dbReference type="SUPFAM" id="SSF46609">
    <property type="entry name" value="Fe,Mn superoxide dismutase (SOD), N-terminal domain"/>
    <property type="match status" value="1"/>
</dbReference>
<accession>A0A1M7B9S6</accession>
<dbReference type="Pfam" id="PF02777">
    <property type="entry name" value="Sod_Fe_C"/>
    <property type="match status" value="1"/>
</dbReference>
<feature type="domain" description="Manganese/iron superoxide dismutase C-terminal" evidence="8">
    <location>
        <begin position="90"/>
        <end position="189"/>
    </location>
</feature>
<evidence type="ECO:0000256" key="2">
    <source>
        <dbReference type="ARBA" id="ARBA00022723"/>
    </source>
</evidence>
<dbReference type="Gene3D" id="1.10.287.990">
    <property type="entry name" value="Fe,Mn superoxide dismutase (SOD) domain"/>
    <property type="match status" value="1"/>
</dbReference>
<feature type="binding site" evidence="5">
    <location>
        <position position="27"/>
    </location>
    <ligand>
        <name>Mn(2+)</name>
        <dbReference type="ChEBI" id="CHEBI:29035"/>
    </ligand>
</feature>
<evidence type="ECO:0000313" key="12">
    <source>
        <dbReference type="Proteomes" id="UP000321726"/>
    </source>
</evidence>
<dbReference type="PRINTS" id="PR01703">
    <property type="entry name" value="MNSODISMTASE"/>
</dbReference>
<dbReference type="InterPro" id="IPR001189">
    <property type="entry name" value="Mn/Fe_SOD"/>
</dbReference>
<gene>
    <name evidence="9" type="ORF">HCU01_00380</name>
    <name evidence="10" type="ORF">SAMN05660971_00814</name>
</gene>
<dbReference type="InterPro" id="IPR036314">
    <property type="entry name" value="SOD_C_sf"/>
</dbReference>
<reference evidence="9 12" key="2">
    <citation type="submission" date="2019-07" db="EMBL/GenBank/DDBJ databases">
        <title>Whole genome shotgun sequence of Halomonas cupida NBRC 102219.</title>
        <authorList>
            <person name="Hosoyama A."/>
            <person name="Uohara A."/>
            <person name="Ohji S."/>
            <person name="Ichikawa N."/>
        </authorList>
    </citation>
    <scope>NUCLEOTIDE SEQUENCE [LARGE SCALE GENOMIC DNA]</scope>
    <source>
        <strain evidence="9 12">NBRC 102219</strain>
    </source>
</reference>
<evidence type="ECO:0000313" key="11">
    <source>
        <dbReference type="Proteomes" id="UP000184123"/>
    </source>
</evidence>
<sequence>MSFELPALPYDRHSLEPHLSATTLDAHYSGHHLACLKRLNARLENTGQTAGSLELLLWSEDEELAWLAAEAWNHTFYWHCLSPWGSATPDARLGADIDTTFGSLSALHDAIEAAALNHFGSGWLWLVRRSRGPLEIIITGDGQTALAADRTPLLGIDLWEHAWYLDYQNDRAAYLKAIRSLINWDFVTQNDLNPISIAPPAQ</sequence>
<evidence type="ECO:0000256" key="3">
    <source>
        <dbReference type="ARBA" id="ARBA00023002"/>
    </source>
</evidence>